<dbReference type="InParanoid" id="Q01F02"/>
<name>Q01F02_OSTTA</name>
<keyword evidence="7" id="KW-1185">Reference proteome</keyword>
<dbReference type="CDD" id="cd07031">
    <property type="entry name" value="RNAP_II_RPB3"/>
    <property type="match status" value="1"/>
</dbReference>
<dbReference type="Pfam" id="PF01193">
    <property type="entry name" value="RNA_pol_L"/>
    <property type="match status" value="1"/>
</dbReference>
<dbReference type="EMBL" id="CAID01000002">
    <property type="protein sequence ID" value="CAL52099.2"/>
    <property type="molecule type" value="Genomic_DNA"/>
</dbReference>
<dbReference type="Pfam" id="PF01000">
    <property type="entry name" value="RNA_pol_A_bac"/>
    <property type="match status" value="1"/>
</dbReference>
<dbReference type="SUPFAM" id="SSF55257">
    <property type="entry name" value="RBP11-like subunits of RNA polymerase"/>
    <property type="match status" value="1"/>
</dbReference>
<dbReference type="PANTHER" id="PTHR11800">
    <property type="entry name" value="DNA-DIRECTED RNA POLYMERASE"/>
    <property type="match status" value="1"/>
</dbReference>
<evidence type="ECO:0000256" key="3">
    <source>
        <dbReference type="ARBA" id="ARBA00025804"/>
    </source>
</evidence>
<comment type="caution">
    <text evidence="6">The sequence shown here is derived from an EMBL/GenBank/DDBJ whole genome shotgun (WGS) entry which is preliminary data.</text>
</comment>
<dbReference type="KEGG" id="ota:OT_ostta02g00880"/>
<dbReference type="InterPro" id="IPR011262">
    <property type="entry name" value="DNA-dir_RNA_pol_insert"/>
</dbReference>
<evidence type="ECO:0000313" key="6">
    <source>
        <dbReference type="EMBL" id="CAL52099.2"/>
    </source>
</evidence>
<dbReference type="HAMAP" id="MF_00320">
    <property type="entry name" value="RNApol_arch_Rpo3"/>
    <property type="match status" value="1"/>
</dbReference>
<evidence type="ECO:0000256" key="2">
    <source>
        <dbReference type="ARBA" id="ARBA00023163"/>
    </source>
</evidence>
<evidence type="ECO:0000256" key="1">
    <source>
        <dbReference type="ARBA" id="ARBA00022478"/>
    </source>
</evidence>
<sequence length="301" mass="33170">MERQTGGDSHVSVTRLEDQSITFSLKGVDVSLANALRRVMIADVPTLAIDLVEVVENSSVLCDEFLAHRLGLIPLSSKKVSELFKPYEYMGEDDSATDVHLELNVRCLTEQAMDVTSEDMVSYDERVKPITFQGTVSDAAKPGGILIVKLRNKQQLLLKCIARKGTGKDHAKWSPVATAVFKHDPVVHVNQELLKTLSGSDKRAIVESDPSQMFKYDADLDTISLTSTGSCTFDGEIVKKVNEMGKHGLIDIRPCFDSFTFHVESTGVLDAEEIVLQAVHILQTKLDTVGGELDMIESENF</sequence>
<dbReference type="PANTHER" id="PTHR11800:SF2">
    <property type="entry name" value="DNA-DIRECTED RNA POLYMERASE II SUBUNIT RPB3"/>
    <property type="match status" value="1"/>
</dbReference>
<proteinExistence type="inferred from homology"/>
<organism evidence="6 7">
    <name type="scientific">Ostreococcus tauri</name>
    <name type="common">Marine green alga</name>
    <dbReference type="NCBI Taxonomy" id="70448"/>
    <lineage>
        <taxon>Eukaryota</taxon>
        <taxon>Viridiplantae</taxon>
        <taxon>Chlorophyta</taxon>
        <taxon>Mamiellophyceae</taxon>
        <taxon>Mamiellales</taxon>
        <taxon>Bathycoccaceae</taxon>
        <taxon>Ostreococcus</taxon>
    </lineage>
</organism>
<dbReference type="InterPro" id="IPR022842">
    <property type="entry name" value="RNAP_Rpo3/Rpb3/RPAC1"/>
</dbReference>
<dbReference type="OrthoDB" id="270173at2759"/>
<evidence type="ECO:0000259" key="5">
    <source>
        <dbReference type="SMART" id="SM00662"/>
    </source>
</evidence>
<dbReference type="GO" id="GO:0003899">
    <property type="term" value="F:DNA-directed RNA polymerase activity"/>
    <property type="evidence" value="ECO:0007669"/>
    <property type="project" value="InterPro"/>
</dbReference>
<evidence type="ECO:0000313" key="7">
    <source>
        <dbReference type="Proteomes" id="UP000009170"/>
    </source>
</evidence>
<protein>
    <recommendedName>
        <fullName evidence="4">Plastid-encoded RNA polymerase subunit alpha</fullName>
    </recommendedName>
</protein>
<dbReference type="OMA" id="DETKFHF"/>
<comment type="similarity">
    <text evidence="3">Belongs to the archaeal Rpo3/eukaryotic RPB3 RNA polymerase subunit family.</text>
</comment>
<accession>Q01F02</accession>
<evidence type="ECO:0000256" key="4">
    <source>
        <dbReference type="ARBA" id="ARBA00031776"/>
    </source>
</evidence>
<dbReference type="InterPro" id="IPR036603">
    <property type="entry name" value="RBP11-like"/>
</dbReference>
<feature type="domain" description="DNA-directed RNA polymerase RpoA/D/Rpb3-type" evidence="5">
    <location>
        <begin position="20"/>
        <end position="292"/>
    </location>
</feature>
<dbReference type="GeneID" id="9835646"/>
<dbReference type="AlphaFoldDB" id="Q01F02"/>
<dbReference type="InterPro" id="IPR001514">
    <property type="entry name" value="DNA-dir_RNA_pol_30-40kDasu_CS"/>
</dbReference>
<dbReference type="SMART" id="SM00662">
    <property type="entry name" value="RPOLD"/>
    <property type="match status" value="1"/>
</dbReference>
<dbReference type="RefSeq" id="XP_003074839.1">
    <property type="nucleotide sequence ID" value="XM_003074791.1"/>
</dbReference>
<dbReference type="Gene3D" id="2.170.120.12">
    <property type="entry name" value="DNA-directed RNA polymerase, insert domain"/>
    <property type="match status" value="1"/>
</dbReference>
<gene>
    <name evidence="6" type="ORF">OT_ostta02g00880</name>
</gene>
<dbReference type="PROSITE" id="PS00446">
    <property type="entry name" value="RNA_POL_D_30KD"/>
    <property type="match status" value="1"/>
</dbReference>
<dbReference type="NCBIfam" id="NF001988">
    <property type="entry name" value="PRK00783.1"/>
    <property type="match status" value="1"/>
</dbReference>
<dbReference type="InterPro" id="IPR036643">
    <property type="entry name" value="RNApol_insert_sf"/>
</dbReference>
<dbReference type="GO" id="GO:0046983">
    <property type="term" value="F:protein dimerization activity"/>
    <property type="evidence" value="ECO:0007669"/>
    <property type="project" value="InterPro"/>
</dbReference>
<reference evidence="7" key="1">
    <citation type="journal article" date="2006" name="Proc. Natl. Acad. Sci. U.S.A.">
        <title>Genome analysis of the smallest free-living eukaryote Ostreococcus tauri unveils many unique features.</title>
        <authorList>
            <person name="Derelle E."/>
            <person name="Ferraz C."/>
            <person name="Rombauts S."/>
            <person name="Rouze P."/>
            <person name="Worden A.Z."/>
            <person name="Robbens S."/>
            <person name="Partensky F."/>
            <person name="Degroeve S."/>
            <person name="Echeynie S."/>
            <person name="Cooke R."/>
            <person name="Saeys Y."/>
            <person name="Wuyts J."/>
            <person name="Jabbari K."/>
            <person name="Bowler C."/>
            <person name="Panaud O."/>
            <person name="Piegu B."/>
            <person name="Ball S.G."/>
            <person name="Ral J.-P."/>
            <person name="Bouget F.-Y."/>
            <person name="Piganeau G."/>
            <person name="De Baets B."/>
            <person name="Picard A."/>
            <person name="Delseny M."/>
            <person name="Demaille J."/>
            <person name="Van de Peer Y."/>
            <person name="Moreau H."/>
        </authorList>
    </citation>
    <scope>NUCLEOTIDE SEQUENCE [LARGE SCALE GENOMIC DNA]</scope>
    <source>
        <strain evidence="7">OTTH 0595 / CCAP 157/2 / RCC745</strain>
    </source>
</reference>
<dbReference type="STRING" id="70448.Q01F02"/>
<dbReference type="InterPro" id="IPR011263">
    <property type="entry name" value="DNA-dir_RNA_pol_RpoA/D/Rpb3"/>
</dbReference>
<dbReference type="Gene3D" id="3.30.1360.10">
    <property type="entry name" value="RNA polymerase, RBP11-like subunit"/>
    <property type="match status" value="1"/>
</dbReference>
<dbReference type="GO" id="GO:0006366">
    <property type="term" value="P:transcription by RNA polymerase II"/>
    <property type="evidence" value="ECO:0007669"/>
    <property type="project" value="TreeGrafter"/>
</dbReference>
<dbReference type="Proteomes" id="UP000009170">
    <property type="component" value="Unassembled WGS sequence"/>
</dbReference>
<reference evidence="6 7" key="2">
    <citation type="journal article" date="2014" name="BMC Genomics">
        <title>An improved genome of the model marine alga Ostreococcus tauri unfolds by assessing Illumina de novo assemblies.</title>
        <authorList>
            <person name="Blanc-Mathieu R."/>
            <person name="Verhelst B."/>
            <person name="Derelle E."/>
            <person name="Rombauts S."/>
            <person name="Bouget F.Y."/>
            <person name="Carre I."/>
            <person name="Chateau A."/>
            <person name="Eyre-Walker A."/>
            <person name="Grimsley N."/>
            <person name="Moreau H."/>
            <person name="Piegu B."/>
            <person name="Rivals E."/>
            <person name="Schackwitz W."/>
            <person name="Van de Peer Y."/>
            <person name="Piganeau G."/>
        </authorList>
    </citation>
    <scope>NUCLEOTIDE SEQUENCE [LARGE SCALE GENOMIC DNA]</scope>
    <source>
        <strain evidence="7">OTTH 0595 / CCAP 157/2 / RCC745</strain>
    </source>
</reference>
<keyword evidence="1 6" id="KW-0240">DNA-directed RNA polymerase</keyword>
<keyword evidence="2" id="KW-0804">Transcription</keyword>
<dbReference type="InterPro" id="IPR050518">
    <property type="entry name" value="Rpo3/RPB3_RNA_Pol_subunit"/>
</dbReference>
<dbReference type="GO" id="GO:0005665">
    <property type="term" value="C:RNA polymerase II, core complex"/>
    <property type="evidence" value="ECO:0007669"/>
    <property type="project" value="TreeGrafter"/>
</dbReference>
<dbReference type="SUPFAM" id="SSF56553">
    <property type="entry name" value="Insert subdomain of RNA polymerase alpha subunit"/>
    <property type="match status" value="1"/>
</dbReference>
<dbReference type="FunCoup" id="Q01F02">
    <property type="interactions" value="1943"/>
</dbReference>
<dbReference type="GO" id="GO:0003677">
    <property type="term" value="F:DNA binding"/>
    <property type="evidence" value="ECO:0007669"/>
    <property type="project" value="InterPro"/>
</dbReference>